<organism evidence="9 10">
    <name type="scientific">Actinidia rufa</name>
    <dbReference type="NCBI Taxonomy" id="165716"/>
    <lineage>
        <taxon>Eukaryota</taxon>
        <taxon>Viridiplantae</taxon>
        <taxon>Streptophyta</taxon>
        <taxon>Embryophyta</taxon>
        <taxon>Tracheophyta</taxon>
        <taxon>Spermatophyta</taxon>
        <taxon>Magnoliopsida</taxon>
        <taxon>eudicotyledons</taxon>
        <taxon>Gunneridae</taxon>
        <taxon>Pentapetalae</taxon>
        <taxon>asterids</taxon>
        <taxon>Ericales</taxon>
        <taxon>Actinidiaceae</taxon>
        <taxon>Actinidia</taxon>
    </lineage>
</organism>
<keyword evidence="5" id="KW-0862">Zinc</keyword>
<evidence type="ECO:0000256" key="7">
    <source>
        <dbReference type="SAM" id="MobiDB-lite"/>
    </source>
</evidence>
<evidence type="ECO:0000313" key="9">
    <source>
        <dbReference type="EMBL" id="GFY94400.1"/>
    </source>
</evidence>
<keyword evidence="10" id="KW-1185">Reference proteome</keyword>
<reference evidence="9 10" key="1">
    <citation type="submission" date="2019-07" db="EMBL/GenBank/DDBJ databases">
        <title>De Novo Assembly of kiwifruit Actinidia rufa.</title>
        <authorList>
            <person name="Sugita-Konishi S."/>
            <person name="Sato K."/>
            <person name="Mori E."/>
            <person name="Abe Y."/>
            <person name="Kisaki G."/>
            <person name="Hamano K."/>
            <person name="Suezawa K."/>
            <person name="Otani M."/>
            <person name="Fukuda T."/>
            <person name="Manabe T."/>
            <person name="Gomi K."/>
            <person name="Tabuchi M."/>
            <person name="Akimitsu K."/>
            <person name="Kataoka I."/>
        </authorList>
    </citation>
    <scope>NUCLEOTIDE SEQUENCE [LARGE SCALE GENOMIC DNA]</scope>
    <source>
        <strain evidence="10">cv. Fuchu</strain>
    </source>
</reference>
<keyword evidence="4 6" id="KW-0863">Zinc-finger</keyword>
<dbReference type="PANTHER" id="PTHR11685">
    <property type="entry name" value="RBR FAMILY RING FINGER AND IBR DOMAIN-CONTAINING"/>
    <property type="match status" value="1"/>
</dbReference>
<dbReference type="InterPro" id="IPR017907">
    <property type="entry name" value="Znf_RING_CS"/>
</dbReference>
<dbReference type="Proteomes" id="UP000585474">
    <property type="component" value="Unassembled WGS sequence"/>
</dbReference>
<dbReference type="InterPro" id="IPR013083">
    <property type="entry name" value="Znf_RING/FYVE/PHD"/>
</dbReference>
<dbReference type="InterPro" id="IPR031127">
    <property type="entry name" value="E3_UB_ligase_RBR"/>
</dbReference>
<dbReference type="FunFam" id="3.30.40.10:FF:000230">
    <property type="entry name" value="RBR-type E3 ubiquitin transferase"/>
    <property type="match status" value="1"/>
</dbReference>
<dbReference type="OrthoDB" id="10009520at2759"/>
<evidence type="ECO:0000256" key="2">
    <source>
        <dbReference type="ARBA" id="ARBA00005884"/>
    </source>
</evidence>
<dbReference type="GO" id="GO:0008270">
    <property type="term" value="F:zinc ion binding"/>
    <property type="evidence" value="ECO:0007669"/>
    <property type="project" value="UniProtKB-KW"/>
</dbReference>
<comment type="similarity">
    <text evidence="2">Belongs to the RBR family. Ariadne subfamily.</text>
</comment>
<comment type="function">
    <text evidence="1">Might act as an E3 ubiquitin-protein ligase, or as part of E3 complex, which accepts ubiquitin from specific E2 ubiquitin-conjugating enzymes and then transfers it to substrates.</text>
</comment>
<dbReference type="SUPFAM" id="SSF57850">
    <property type="entry name" value="RING/U-box"/>
    <property type="match status" value="1"/>
</dbReference>
<dbReference type="Gene3D" id="3.30.40.10">
    <property type="entry name" value="Zinc/RING finger domain, C3HC4 (zinc finger)"/>
    <property type="match status" value="1"/>
</dbReference>
<dbReference type="AlphaFoldDB" id="A0A7J0F6U6"/>
<feature type="domain" description="RING-type" evidence="8">
    <location>
        <begin position="25"/>
        <end position="73"/>
    </location>
</feature>
<dbReference type="Pfam" id="PF00097">
    <property type="entry name" value="zf-C3HC4"/>
    <property type="match status" value="1"/>
</dbReference>
<gene>
    <name evidence="9" type="ORF">Acr_09g0008460</name>
</gene>
<name>A0A7J0F6U6_9ERIC</name>
<dbReference type="PROSITE" id="PS00518">
    <property type="entry name" value="ZF_RING_1"/>
    <property type="match status" value="1"/>
</dbReference>
<evidence type="ECO:0000259" key="8">
    <source>
        <dbReference type="PROSITE" id="PS50089"/>
    </source>
</evidence>
<comment type="caution">
    <text evidence="9">The sequence shown here is derived from an EMBL/GenBank/DDBJ whole genome shotgun (WGS) entry which is preliminary data.</text>
</comment>
<dbReference type="InterPro" id="IPR001841">
    <property type="entry name" value="Znf_RING"/>
</dbReference>
<feature type="region of interest" description="Disordered" evidence="7">
    <location>
        <begin position="1"/>
        <end position="20"/>
    </location>
</feature>
<proteinExistence type="inferred from homology"/>
<dbReference type="PROSITE" id="PS50089">
    <property type="entry name" value="ZF_RING_2"/>
    <property type="match status" value="1"/>
</dbReference>
<evidence type="ECO:0000256" key="1">
    <source>
        <dbReference type="ARBA" id="ARBA00003976"/>
    </source>
</evidence>
<dbReference type="EMBL" id="BJWL01000009">
    <property type="protein sequence ID" value="GFY94400.1"/>
    <property type="molecule type" value="Genomic_DNA"/>
</dbReference>
<evidence type="ECO:0000256" key="3">
    <source>
        <dbReference type="ARBA" id="ARBA00022723"/>
    </source>
</evidence>
<protein>
    <recommendedName>
        <fullName evidence="8">RING-type domain-containing protein</fullName>
    </recommendedName>
</protein>
<evidence type="ECO:0000256" key="4">
    <source>
        <dbReference type="ARBA" id="ARBA00022771"/>
    </source>
</evidence>
<accession>A0A7J0F6U6</accession>
<sequence>MSNQNSSQSKSHHHPPPPETSTFTCEICIESISSTNKFRNNRLCTHPFCIDCITKYIQFKVEDDHRAHIKCPVLDCDRSLDPLSCRLMISLHLFDKWCDLLFEAALLGSDHCAQFDVRWHAGYRCEESGEMRDRIDVAFRVLAERNKWKRCPRCYHCVELVQGCSNVKCRIGDALLGILVNACHL</sequence>
<evidence type="ECO:0000256" key="6">
    <source>
        <dbReference type="PROSITE-ProRule" id="PRU00175"/>
    </source>
</evidence>
<dbReference type="InterPro" id="IPR018957">
    <property type="entry name" value="Znf_C3HC4_RING-type"/>
</dbReference>
<evidence type="ECO:0000256" key="5">
    <source>
        <dbReference type="ARBA" id="ARBA00022833"/>
    </source>
</evidence>
<dbReference type="GO" id="GO:0004842">
    <property type="term" value="F:ubiquitin-protein transferase activity"/>
    <property type="evidence" value="ECO:0007669"/>
    <property type="project" value="InterPro"/>
</dbReference>
<keyword evidence="3" id="KW-0479">Metal-binding</keyword>
<evidence type="ECO:0000313" key="10">
    <source>
        <dbReference type="Proteomes" id="UP000585474"/>
    </source>
</evidence>
<dbReference type="GO" id="GO:0016567">
    <property type="term" value="P:protein ubiquitination"/>
    <property type="evidence" value="ECO:0007669"/>
    <property type="project" value="InterPro"/>
</dbReference>